<sequence length="83" mass="9527">MLKNLIQGLNKIKVASTVTPSSSIINKTNTPFLQQFLNTQPQIQLPTFEESNDLECVMNKTSRKALKKHRRKLTGKKSNMRRN</sequence>
<evidence type="ECO:0000313" key="2">
    <source>
        <dbReference type="EMBL" id="KAK5576121.1"/>
    </source>
</evidence>
<dbReference type="Proteomes" id="UP001344447">
    <property type="component" value="Unassembled WGS sequence"/>
</dbReference>
<dbReference type="AlphaFoldDB" id="A0AAN7YNV4"/>
<reference evidence="2 3" key="1">
    <citation type="submission" date="2023-11" db="EMBL/GenBank/DDBJ databases">
        <title>Dfirmibasis_genome.</title>
        <authorList>
            <person name="Edelbroek B."/>
            <person name="Kjellin J."/>
            <person name="Jerlstrom-Hultqvist J."/>
            <person name="Soderbom F."/>
        </authorList>
    </citation>
    <scope>NUCLEOTIDE SEQUENCE [LARGE SCALE GENOMIC DNA]</scope>
    <source>
        <strain evidence="2 3">TNS-C-14</strain>
    </source>
</reference>
<name>A0AAN7YNV4_9MYCE</name>
<evidence type="ECO:0000313" key="3">
    <source>
        <dbReference type="Proteomes" id="UP001344447"/>
    </source>
</evidence>
<accession>A0AAN7YNV4</accession>
<protein>
    <submittedName>
        <fullName evidence="2">Uncharacterized protein</fullName>
    </submittedName>
</protein>
<keyword evidence="3" id="KW-1185">Reference proteome</keyword>
<organism evidence="2 3">
    <name type="scientific">Dictyostelium firmibasis</name>
    <dbReference type="NCBI Taxonomy" id="79012"/>
    <lineage>
        <taxon>Eukaryota</taxon>
        <taxon>Amoebozoa</taxon>
        <taxon>Evosea</taxon>
        <taxon>Eumycetozoa</taxon>
        <taxon>Dictyostelia</taxon>
        <taxon>Dictyosteliales</taxon>
        <taxon>Dictyosteliaceae</taxon>
        <taxon>Dictyostelium</taxon>
    </lineage>
</organism>
<feature type="region of interest" description="Disordered" evidence="1">
    <location>
        <begin position="62"/>
        <end position="83"/>
    </location>
</feature>
<dbReference type="EMBL" id="JAVFKY010000005">
    <property type="protein sequence ID" value="KAK5576121.1"/>
    <property type="molecule type" value="Genomic_DNA"/>
</dbReference>
<proteinExistence type="predicted"/>
<evidence type="ECO:0000256" key="1">
    <source>
        <dbReference type="SAM" id="MobiDB-lite"/>
    </source>
</evidence>
<comment type="caution">
    <text evidence="2">The sequence shown here is derived from an EMBL/GenBank/DDBJ whole genome shotgun (WGS) entry which is preliminary data.</text>
</comment>
<gene>
    <name evidence="2" type="ORF">RB653_007261</name>
</gene>